<dbReference type="PANTHER" id="PTHR47942">
    <property type="entry name" value="TETRATRICOPEPTIDE REPEAT (TPR)-LIKE SUPERFAMILY PROTEIN-RELATED"/>
    <property type="match status" value="1"/>
</dbReference>
<dbReference type="EMBL" id="CCBP010000081">
    <property type="protein sequence ID" value="CDO70444.1"/>
    <property type="molecule type" value="Genomic_DNA"/>
</dbReference>
<sequence>MSGHLPHALLDLALARASARLEHLACQSLRKNAALTLGRRHAHHQAVLKEAPLPPPTPYDHADDRSLSSSRDSRKRSRSALAAGTLFSRSQDGPLTELEKRILELKEVNAPEGEELLEPIYSEAELLSVYEDLLAQPPRAQAQDTAISNPELLERQDARTLDAIVHDLYQHEDSASISSDARSQYNAAITKLREIASVLEAARPSSSRSPPPPVSVLSGEQWSALTRVCVRAQDGAAAESIIELMQRFGAPVPEETLNTTLSLYADRGDVANTERFIRTVVGLSPSERQRDLHVKAHLRSMAPRTFPTAALTVLHAYEERGLPAPQRSYTRVIRSLLSNRTAMAEAQAWDLFAHMRYVAHPTPDPFLYTVMIDACASRILEPQPARALDLWTEMTMDKRIPATAATYSAVIYACARSGQKAYVNEAFRLAKEMLDGHRDAYGNTAFPPDRKTFCALLEGAKRVGDLAKVRWILAEIISVGRQAARGDVAKPVVVDEEIMLHVFHAYAAYKPPFNRAATVVVEEPKVAASAEDSDAASAEDSDAAAAAPSPSAETQDQQPASEPPATAEKARTLLYKILQEVAPAALETTAIFPERLASSNMPEAFENVHIGPRLLNAYLSVHYTHASLEEGARLYRVLFSQLGVEKNAWSYVDALERCGRARRGEERKQALQFAREVWEEWRPVEDAWRRKERVVFGMDARMVERAYTGMIRILSL</sequence>
<dbReference type="OMA" id="RDLWIEM"/>
<reference evidence="3" key="1">
    <citation type="submission" date="2014-01" db="EMBL/GenBank/DDBJ databases">
        <title>The genome of the white-rot fungus Pycnoporus cinnabarinus: a basidiomycete model with a versatile arsenal for lignocellulosic biomass breakdown.</title>
        <authorList>
            <person name="Levasseur A."/>
            <person name="Lomascolo A."/>
            <person name="Ruiz-Duenas F.J."/>
            <person name="Uzan E."/>
            <person name="Piumi F."/>
            <person name="Kues U."/>
            <person name="Ram A.F.J."/>
            <person name="Murat C."/>
            <person name="Haon M."/>
            <person name="Benoit I."/>
            <person name="Arfi Y."/>
            <person name="Chevret D."/>
            <person name="Drula E."/>
            <person name="Kwon M.J."/>
            <person name="Gouret P."/>
            <person name="Lesage-Meessen L."/>
            <person name="Lombard V."/>
            <person name="Mariette J."/>
            <person name="Noirot C."/>
            <person name="Park J."/>
            <person name="Patyshakuliyeva A."/>
            <person name="Wieneger R.A.B."/>
            <person name="Wosten H.A.B."/>
            <person name="Martin F."/>
            <person name="Coutinho P.M."/>
            <person name="de Vries R."/>
            <person name="Martinez A.T."/>
            <person name="Klopp C."/>
            <person name="Pontarotti P."/>
            <person name="Henrissat B."/>
            <person name="Record E."/>
        </authorList>
    </citation>
    <scope>NUCLEOTIDE SEQUENCE [LARGE SCALE GENOMIC DNA]</scope>
    <source>
        <strain evidence="3">BRFM137</strain>
    </source>
</reference>
<dbReference type="AlphaFoldDB" id="A0A060SDU8"/>
<dbReference type="STRING" id="5643.A0A060SDU8"/>
<dbReference type="OrthoDB" id="5588846at2759"/>
<dbReference type="Gene3D" id="1.25.40.10">
    <property type="entry name" value="Tetratricopeptide repeat domain"/>
    <property type="match status" value="1"/>
</dbReference>
<dbReference type="PANTHER" id="PTHR47942:SF63">
    <property type="entry name" value="PENTATRICOPEPTIDE REPEAT-CONTAINING PROTEIN"/>
    <property type="match status" value="1"/>
</dbReference>
<evidence type="ECO:0000256" key="2">
    <source>
        <dbReference type="SAM" id="MobiDB-lite"/>
    </source>
</evidence>
<proteinExistence type="predicted"/>
<evidence type="ECO:0000313" key="3">
    <source>
        <dbReference type="EMBL" id="CDO70444.1"/>
    </source>
</evidence>
<gene>
    <name evidence="3" type="ORF">BN946_scf184999.g85</name>
</gene>
<feature type="compositionally biased region" description="Acidic residues" evidence="2">
    <location>
        <begin position="531"/>
        <end position="542"/>
    </location>
</feature>
<name>A0A060SDU8_PYCCI</name>
<evidence type="ECO:0000256" key="1">
    <source>
        <dbReference type="ARBA" id="ARBA00022737"/>
    </source>
</evidence>
<dbReference type="InterPro" id="IPR051222">
    <property type="entry name" value="PPR/CCM1_RNA-binding"/>
</dbReference>
<feature type="compositionally biased region" description="Low complexity" evidence="2">
    <location>
        <begin position="543"/>
        <end position="553"/>
    </location>
</feature>
<accession>A0A060SDU8</accession>
<feature type="region of interest" description="Disordered" evidence="2">
    <location>
        <begin position="47"/>
        <end position="86"/>
    </location>
</feature>
<evidence type="ECO:0008006" key="5">
    <source>
        <dbReference type="Google" id="ProtNLM"/>
    </source>
</evidence>
<dbReference type="Proteomes" id="UP000029665">
    <property type="component" value="Unassembled WGS sequence"/>
</dbReference>
<dbReference type="InterPro" id="IPR011990">
    <property type="entry name" value="TPR-like_helical_dom_sf"/>
</dbReference>
<protein>
    <recommendedName>
        <fullName evidence="5">Pentacotripeptide-repeat region of PRORP domain-containing protein</fullName>
    </recommendedName>
</protein>
<keyword evidence="1" id="KW-0677">Repeat</keyword>
<keyword evidence="4" id="KW-1185">Reference proteome</keyword>
<dbReference type="HOGENOM" id="CLU_014664_0_0_1"/>
<feature type="region of interest" description="Disordered" evidence="2">
    <location>
        <begin position="530"/>
        <end position="566"/>
    </location>
</feature>
<evidence type="ECO:0000313" key="4">
    <source>
        <dbReference type="Proteomes" id="UP000029665"/>
    </source>
</evidence>
<comment type="caution">
    <text evidence="3">The sequence shown here is derived from an EMBL/GenBank/DDBJ whole genome shotgun (WGS) entry which is preliminary data.</text>
</comment>
<organism evidence="3 4">
    <name type="scientific">Pycnoporus cinnabarinus</name>
    <name type="common">Cinnabar-red polypore</name>
    <name type="synonym">Trametes cinnabarina</name>
    <dbReference type="NCBI Taxonomy" id="5643"/>
    <lineage>
        <taxon>Eukaryota</taxon>
        <taxon>Fungi</taxon>
        <taxon>Dikarya</taxon>
        <taxon>Basidiomycota</taxon>
        <taxon>Agaricomycotina</taxon>
        <taxon>Agaricomycetes</taxon>
        <taxon>Polyporales</taxon>
        <taxon>Polyporaceae</taxon>
        <taxon>Trametes</taxon>
    </lineage>
</organism>